<dbReference type="EMBL" id="CP001011">
    <property type="protein sequence ID" value="ACB92913.1"/>
    <property type="molecule type" value="Genomic_DNA"/>
</dbReference>
<dbReference type="GeneID" id="93905234"/>
<accession>B2I6T6</accession>
<dbReference type="AlphaFoldDB" id="B2I6T6"/>
<dbReference type="HOGENOM" id="CLU_1337083_0_0_6"/>
<evidence type="ECO:0008006" key="3">
    <source>
        <dbReference type="Google" id="ProtNLM"/>
    </source>
</evidence>
<proteinExistence type="predicted"/>
<dbReference type="RefSeq" id="WP_011098099.1">
    <property type="nucleotide sequence ID" value="NC_010577.1"/>
</dbReference>
<protein>
    <recommendedName>
        <fullName evidence="3">Lipoprotein</fullName>
    </recommendedName>
</protein>
<dbReference type="KEGG" id="xfn:XfasM23_1503"/>
<gene>
    <name evidence="1" type="ordered locus">XfasM23_1503</name>
</gene>
<dbReference type="PROSITE" id="PS51257">
    <property type="entry name" value="PROKAR_LIPOPROTEIN"/>
    <property type="match status" value="1"/>
</dbReference>
<reference evidence="1 2" key="1">
    <citation type="journal article" date="2010" name="J. Bacteriol.">
        <title>Whole genome sequences of two Xylella fastidiosa strains (M12 and M23) causing almond leaf scorch disease in California.</title>
        <authorList>
            <person name="Chen J."/>
            <person name="Xie G."/>
            <person name="Han S."/>
            <person name="Chertkov O."/>
            <person name="Sims D."/>
            <person name="Civerolo E.L."/>
        </authorList>
    </citation>
    <scope>NUCLEOTIDE SEQUENCE [LARGE SCALE GENOMIC DNA]</scope>
    <source>
        <strain evidence="1 2">M23</strain>
    </source>
</reference>
<name>B2I6T6_XYLF2</name>
<evidence type="ECO:0000313" key="1">
    <source>
        <dbReference type="EMBL" id="ACB92913.1"/>
    </source>
</evidence>
<dbReference type="Proteomes" id="UP000001698">
    <property type="component" value="Chromosome"/>
</dbReference>
<organism evidence="1 2">
    <name type="scientific">Xylella fastidiosa (strain M23)</name>
    <dbReference type="NCBI Taxonomy" id="405441"/>
    <lineage>
        <taxon>Bacteria</taxon>
        <taxon>Pseudomonadati</taxon>
        <taxon>Pseudomonadota</taxon>
        <taxon>Gammaproteobacteria</taxon>
        <taxon>Lysobacterales</taxon>
        <taxon>Lysobacteraceae</taxon>
        <taxon>Xylella</taxon>
    </lineage>
</organism>
<sequence length="207" mass="23609">MNIPRVFKSLLKLCGIVALTLLMVFGAILSCGKNNMTKTTPQQAAAQDIKEVSKIMMLQSDDHSYKKCFKFPPEVWPSKLPPNMIIFRFKTIEYLSGIETSPGNLGEAGTSIVSLAFFPDKPWKEHYIHTLSQAYRNGKVEIIGEYKEFNFYNLRDFLYSAIDKDGIFNIEYDAGDGLPRKKEERIRELKLIVDFIESHTIPCQGES</sequence>
<evidence type="ECO:0000313" key="2">
    <source>
        <dbReference type="Proteomes" id="UP000001698"/>
    </source>
</evidence>